<reference evidence="1 2" key="1">
    <citation type="submission" date="2016-02" db="EMBL/GenBank/DDBJ databases">
        <authorList>
            <person name="Lynch K.C."/>
            <person name="Doan M."/>
            <person name="Paisley J.T."/>
            <person name="Allen K.G."/>
            <person name="Gaffney B.L."/>
            <person name="Rinehart C.A."/>
            <person name="King R.A."/>
            <person name="Staples A."/>
            <person name="Bowman C.A."/>
            <person name="Russell D.A."/>
            <person name="Pope W.H."/>
            <person name="Jacobs-Sera D."/>
            <person name="Hendrix R.W."/>
            <person name="Hatfull G.F."/>
        </authorList>
    </citation>
    <scope>NUCLEOTIDE SEQUENCE [LARGE SCALE GENOMIC DNA]</scope>
</reference>
<dbReference type="KEGG" id="vg:29124760"/>
<keyword evidence="2" id="KW-1185">Reference proteome</keyword>
<dbReference type="Proteomes" id="UP000201386">
    <property type="component" value="Segment"/>
</dbReference>
<dbReference type="EMBL" id="KU647626">
    <property type="protein sequence ID" value="AMM44218.1"/>
    <property type="molecule type" value="Genomic_DNA"/>
</dbReference>
<name>A0A140G6D3_9CAUD</name>
<protein>
    <submittedName>
        <fullName evidence="1">Uncharacterized protein</fullName>
    </submittedName>
</protein>
<dbReference type="RefSeq" id="YP_009301305.1">
    <property type="nucleotide sequence ID" value="NC_031231.1"/>
</dbReference>
<evidence type="ECO:0000313" key="1">
    <source>
        <dbReference type="EMBL" id="AMM44218.1"/>
    </source>
</evidence>
<evidence type="ECO:0000313" key="2">
    <source>
        <dbReference type="Proteomes" id="UP000201386"/>
    </source>
</evidence>
<sequence length="62" mass="6911">MMSTKKASEIVAGDKIFTSDSPNKPQLVLASYSLGDNWGIEVKDVRMILQVKPDDTLKVWTN</sequence>
<organism evidence="1 2">
    <name type="scientific">Arthrobacter phage KellEzio</name>
    <dbReference type="NCBI Taxonomy" id="1796995"/>
    <lineage>
        <taxon>Viruses</taxon>
        <taxon>Duplodnaviria</taxon>
        <taxon>Heunggongvirae</taxon>
        <taxon>Uroviricota</taxon>
        <taxon>Caudoviricetes</taxon>
        <taxon>Kelleziovirus</taxon>
        <taxon>Kelleziovirus kellezzio</taxon>
    </lineage>
</organism>
<proteinExistence type="predicted"/>
<accession>A0A140G6D3</accession>
<gene>
    <name evidence="1" type="primary">48</name>
    <name evidence="1" type="ORF">KELLEZIO_48</name>
</gene>
<dbReference type="GeneID" id="29124760"/>